<keyword evidence="7 11" id="KW-1133">Transmembrane helix</keyword>
<evidence type="ECO:0000256" key="4">
    <source>
        <dbReference type="ARBA" id="ARBA00022475"/>
    </source>
</evidence>
<evidence type="ECO:0000256" key="3">
    <source>
        <dbReference type="ARBA" id="ARBA00022448"/>
    </source>
</evidence>
<keyword evidence="6" id="KW-0732">Signal</keyword>
<keyword evidence="14" id="KW-1185">Reference proteome</keyword>
<dbReference type="InterPro" id="IPR038050">
    <property type="entry name" value="Neuro_actylchol_rec"/>
</dbReference>
<feature type="transmembrane region" description="Helical" evidence="11">
    <location>
        <begin position="385"/>
        <end position="407"/>
    </location>
</feature>
<protein>
    <submittedName>
        <fullName evidence="15">Neurotransmitter-gated ion-channel ligand-binding domain-containing protein</fullName>
    </submittedName>
</protein>
<comment type="subcellular location">
    <subcellularLocation>
        <location evidence="2">Cell membrane</location>
    </subcellularLocation>
    <subcellularLocation>
        <location evidence="1">Membrane</location>
        <topology evidence="1">Multi-pass membrane protein</topology>
    </subcellularLocation>
</comment>
<evidence type="ECO:0000256" key="2">
    <source>
        <dbReference type="ARBA" id="ARBA00004236"/>
    </source>
</evidence>
<keyword evidence="3" id="KW-0813">Transport</keyword>
<dbReference type="Gene3D" id="2.70.170.10">
    <property type="entry name" value="Neurotransmitter-gated ion-channel ligand-binding domain"/>
    <property type="match status" value="1"/>
</dbReference>
<evidence type="ECO:0000256" key="5">
    <source>
        <dbReference type="ARBA" id="ARBA00022692"/>
    </source>
</evidence>
<feature type="domain" description="Neurotransmitter-gated ion-channel ligand-binding" evidence="12">
    <location>
        <begin position="5"/>
        <end position="81"/>
    </location>
</feature>
<feature type="transmembrane region" description="Helical" evidence="11">
    <location>
        <begin position="112"/>
        <end position="131"/>
    </location>
</feature>
<keyword evidence="9 11" id="KW-0472">Membrane</keyword>
<name>A0A914I4G3_GLORO</name>
<dbReference type="Proteomes" id="UP000887572">
    <property type="component" value="Unplaced"/>
</dbReference>
<dbReference type="WBParaSite" id="Gr19_v10_g6720.t1">
    <property type="protein sequence ID" value="Gr19_v10_g6720.t1"/>
    <property type="gene ID" value="Gr19_v10_g6720"/>
</dbReference>
<dbReference type="Pfam" id="PF02931">
    <property type="entry name" value="Neur_chan_LBD"/>
    <property type="match status" value="1"/>
</dbReference>
<evidence type="ECO:0000256" key="1">
    <source>
        <dbReference type="ARBA" id="ARBA00004141"/>
    </source>
</evidence>
<keyword evidence="10" id="KW-0407">Ion channel</keyword>
<dbReference type="InterPro" id="IPR006029">
    <property type="entry name" value="Neurotrans-gated_channel_TM"/>
</dbReference>
<evidence type="ECO:0000256" key="10">
    <source>
        <dbReference type="ARBA" id="ARBA00023303"/>
    </source>
</evidence>
<evidence type="ECO:0000259" key="12">
    <source>
        <dbReference type="Pfam" id="PF02931"/>
    </source>
</evidence>
<evidence type="ECO:0000256" key="6">
    <source>
        <dbReference type="ARBA" id="ARBA00022729"/>
    </source>
</evidence>
<evidence type="ECO:0000313" key="14">
    <source>
        <dbReference type="Proteomes" id="UP000887572"/>
    </source>
</evidence>
<dbReference type="InterPro" id="IPR006201">
    <property type="entry name" value="Neur_channel"/>
</dbReference>
<evidence type="ECO:0000256" key="11">
    <source>
        <dbReference type="SAM" id="Phobius"/>
    </source>
</evidence>
<dbReference type="Pfam" id="PF02932">
    <property type="entry name" value="Neur_chan_memb"/>
    <property type="match status" value="1"/>
</dbReference>
<feature type="transmembrane region" description="Helical" evidence="11">
    <location>
        <begin position="203"/>
        <end position="225"/>
    </location>
</feature>
<evidence type="ECO:0000259" key="13">
    <source>
        <dbReference type="Pfam" id="PF02932"/>
    </source>
</evidence>
<evidence type="ECO:0000256" key="7">
    <source>
        <dbReference type="ARBA" id="ARBA00022989"/>
    </source>
</evidence>
<reference evidence="15" key="1">
    <citation type="submission" date="2022-11" db="UniProtKB">
        <authorList>
            <consortium name="WormBaseParasite"/>
        </authorList>
    </citation>
    <scope>IDENTIFICATION</scope>
</reference>
<evidence type="ECO:0000256" key="8">
    <source>
        <dbReference type="ARBA" id="ARBA00023065"/>
    </source>
</evidence>
<organism evidence="14 15">
    <name type="scientific">Globodera rostochiensis</name>
    <name type="common">Golden nematode worm</name>
    <name type="synonym">Heterodera rostochiensis</name>
    <dbReference type="NCBI Taxonomy" id="31243"/>
    <lineage>
        <taxon>Eukaryota</taxon>
        <taxon>Metazoa</taxon>
        <taxon>Ecdysozoa</taxon>
        <taxon>Nematoda</taxon>
        <taxon>Chromadorea</taxon>
        <taxon>Rhabditida</taxon>
        <taxon>Tylenchina</taxon>
        <taxon>Tylenchomorpha</taxon>
        <taxon>Tylenchoidea</taxon>
        <taxon>Heteroderidae</taxon>
        <taxon>Heteroderinae</taxon>
        <taxon>Globodera</taxon>
    </lineage>
</organism>
<keyword evidence="5 11" id="KW-0812">Transmembrane</keyword>
<dbReference type="AlphaFoldDB" id="A0A914I4G3"/>
<keyword evidence="4" id="KW-1003">Cell membrane</keyword>
<accession>A0A914I4G3</accession>
<dbReference type="GO" id="GO:0005886">
    <property type="term" value="C:plasma membrane"/>
    <property type="evidence" value="ECO:0007669"/>
    <property type="project" value="UniProtKB-SubCell"/>
</dbReference>
<dbReference type="InterPro" id="IPR006202">
    <property type="entry name" value="Neur_chan_lig-bd"/>
</dbReference>
<dbReference type="InterPro" id="IPR036719">
    <property type="entry name" value="Neuro-gated_channel_TM_sf"/>
</dbReference>
<dbReference type="GO" id="GO:0005230">
    <property type="term" value="F:extracellular ligand-gated monoatomic ion channel activity"/>
    <property type="evidence" value="ECO:0007669"/>
    <property type="project" value="InterPro"/>
</dbReference>
<keyword evidence="8" id="KW-0406">Ion transport</keyword>
<evidence type="ECO:0000256" key="9">
    <source>
        <dbReference type="ARBA" id="ARBA00023136"/>
    </source>
</evidence>
<dbReference type="PRINTS" id="PR00253">
    <property type="entry name" value="GABAARECEPTR"/>
</dbReference>
<dbReference type="Gene3D" id="1.20.58.390">
    <property type="entry name" value="Neurotransmitter-gated ion-channel transmembrane domain"/>
    <property type="match status" value="1"/>
</dbReference>
<evidence type="ECO:0000313" key="15">
    <source>
        <dbReference type="WBParaSite" id="Gr19_v10_g6720.t1"/>
    </source>
</evidence>
<sequence length="411" mass="46554">MGEGFANFPLDSQHCFLVLESCGYSVAEVRLAWLPWNPVTIASDKFQLPDFRFVNLSYEGKLRQHNAGAFDQLKVTFQFKRLYGYYIVQAYLPSYLFVFISWISFWIDRYALPARILLCVNAACALIYQMGNVVQNLPRVSYVREGGVCVCVCVRVRGEKSGIWIKRSGSGDTKCSEAETVLSGIDPIVGDRGLIQSSGALDLFFFVSILFIFMSLCEMAVIGFIDKIYEVGQYKKLKSERRLKAMMMGQRADTMATALVTLNGPSKNSDNNSSNRSHNANDGYYQTAYLFCSCSVPTSRTEQEQNRLGLFCSCSVPVPRILNLFLFLCCSKILEQNRTGTEQAKLEQQNTGYYTTVRTELAGRFHAGLEPSFNRYKYGKMGHKIDFICARAFPLIFAAFNAVYWAYYLTR</sequence>
<dbReference type="GO" id="GO:0004888">
    <property type="term" value="F:transmembrane signaling receptor activity"/>
    <property type="evidence" value="ECO:0007669"/>
    <property type="project" value="InterPro"/>
</dbReference>
<dbReference type="PANTHER" id="PTHR18945">
    <property type="entry name" value="NEUROTRANSMITTER GATED ION CHANNEL"/>
    <property type="match status" value="1"/>
</dbReference>
<feature type="domain" description="Neurotransmitter-gated ion-channel transmembrane" evidence="13">
    <location>
        <begin position="91"/>
        <end position="143"/>
    </location>
</feature>
<proteinExistence type="predicted"/>
<feature type="transmembrane region" description="Helical" evidence="11">
    <location>
        <begin position="83"/>
        <end position="105"/>
    </location>
</feature>
<dbReference type="InterPro" id="IPR036734">
    <property type="entry name" value="Neur_chan_lig-bd_sf"/>
</dbReference>
<dbReference type="SUPFAM" id="SSF63712">
    <property type="entry name" value="Nicotinic receptor ligand binding domain-like"/>
    <property type="match status" value="1"/>
</dbReference>
<dbReference type="SUPFAM" id="SSF90112">
    <property type="entry name" value="Neurotransmitter-gated ion-channel transmembrane pore"/>
    <property type="match status" value="2"/>
</dbReference>
<dbReference type="InterPro" id="IPR006028">
    <property type="entry name" value="GABAA/Glycine_rcpt"/>
</dbReference>